<dbReference type="InterPro" id="IPR020635">
    <property type="entry name" value="Tyr_kinase_cat_dom"/>
</dbReference>
<evidence type="ECO:0000256" key="2">
    <source>
        <dbReference type="ARBA" id="ARBA00022692"/>
    </source>
</evidence>
<reference evidence="14 15" key="1">
    <citation type="submission" date="2019-01" db="EMBL/GenBank/DDBJ databases">
        <title>Draft Genome and Complete Hox-Cluster Characterization of the Sterlet Sturgeon (Acipenser ruthenus).</title>
        <authorList>
            <person name="Wei Q."/>
        </authorList>
    </citation>
    <scope>NUCLEOTIDE SEQUENCE [LARGE SCALE GENOMIC DNA]</scope>
    <source>
        <strain evidence="14">WHYD16114868_AA</strain>
        <tissue evidence="14">Blood</tissue>
    </source>
</reference>
<accession>A0A444V5F2</accession>
<dbReference type="SMART" id="SM00454">
    <property type="entry name" value="SAM"/>
    <property type="match status" value="1"/>
</dbReference>
<feature type="domain" description="Fibronectin type-III" evidence="13">
    <location>
        <begin position="62"/>
        <end position="172"/>
    </location>
</feature>
<evidence type="ECO:0000259" key="12">
    <source>
        <dbReference type="PROSITE" id="PS50105"/>
    </source>
</evidence>
<evidence type="ECO:0000313" key="14">
    <source>
        <dbReference type="EMBL" id="RXM95634.1"/>
    </source>
</evidence>
<dbReference type="InterPro" id="IPR003961">
    <property type="entry name" value="FN3_dom"/>
</dbReference>
<comment type="subcellular location">
    <subcellularLocation>
        <location evidence="1">Membrane</location>
        <topology evidence="1">Single-pass type I membrane protein</topology>
    </subcellularLocation>
</comment>
<dbReference type="Pfam" id="PF00536">
    <property type="entry name" value="SAM_1"/>
    <property type="match status" value="1"/>
</dbReference>
<keyword evidence="15" id="KW-1185">Reference proteome</keyword>
<dbReference type="SMART" id="SM00060">
    <property type="entry name" value="FN3"/>
    <property type="match status" value="1"/>
</dbReference>
<dbReference type="GO" id="GO:0007411">
    <property type="term" value="P:axon guidance"/>
    <property type="evidence" value="ECO:0007669"/>
    <property type="project" value="TreeGrafter"/>
</dbReference>
<dbReference type="GO" id="GO:0005524">
    <property type="term" value="F:ATP binding"/>
    <property type="evidence" value="ECO:0007669"/>
    <property type="project" value="UniProtKB-KW"/>
</dbReference>
<dbReference type="InterPro" id="IPR050449">
    <property type="entry name" value="Ephrin_rcpt_TKs"/>
</dbReference>
<keyword evidence="6" id="KW-0067">ATP-binding</keyword>
<dbReference type="PRINTS" id="PR00109">
    <property type="entry name" value="TYRKINASE"/>
</dbReference>
<evidence type="ECO:0000313" key="15">
    <source>
        <dbReference type="Proteomes" id="UP000289886"/>
    </source>
</evidence>
<feature type="transmembrane region" description="Helical" evidence="10">
    <location>
        <begin position="183"/>
        <end position="207"/>
    </location>
</feature>
<dbReference type="Gene3D" id="2.10.50.10">
    <property type="entry name" value="Tumor Necrosis Factor Receptor, subunit A, domain 2"/>
    <property type="match status" value="1"/>
</dbReference>
<dbReference type="SMART" id="SM00219">
    <property type="entry name" value="TyrKc"/>
    <property type="match status" value="1"/>
</dbReference>
<keyword evidence="9 14" id="KW-0675">Receptor</keyword>
<dbReference type="InterPro" id="IPR001660">
    <property type="entry name" value="SAM"/>
</dbReference>
<dbReference type="AlphaFoldDB" id="A0A444V5F2"/>
<evidence type="ECO:0000256" key="1">
    <source>
        <dbReference type="ARBA" id="ARBA00004479"/>
    </source>
</evidence>
<dbReference type="PROSITE" id="PS50011">
    <property type="entry name" value="PROTEIN_KINASE_DOM"/>
    <property type="match status" value="1"/>
</dbReference>
<evidence type="ECO:0000256" key="9">
    <source>
        <dbReference type="ARBA" id="ARBA00023170"/>
    </source>
</evidence>
<evidence type="ECO:0000256" key="7">
    <source>
        <dbReference type="ARBA" id="ARBA00022989"/>
    </source>
</evidence>
<keyword evidence="8 10" id="KW-0472">Membrane</keyword>
<dbReference type="FunFam" id="1.10.510.10:FF:000986">
    <property type="entry name" value="Protein tyrosine kinase 2aa"/>
    <property type="match status" value="1"/>
</dbReference>
<evidence type="ECO:0000256" key="3">
    <source>
        <dbReference type="ARBA" id="ARBA00022729"/>
    </source>
</evidence>
<proteinExistence type="predicted"/>
<dbReference type="InterPro" id="IPR013761">
    <property type="entry name" value="SAM/pointed_sf"/>
</dbReference>
<dbReference type="SUPFAM" id="SSF47769">
    <property type="entry name" value="SAM/Pointed domain"/>
    <property type="match status" value="1"/>
</dbReference>
<dbReference type="Gene3D" id="1.10.510.10">
    <property type="entry name" value="Transferase(Phosphotransferase) domain 1"/>
    <property type="match status" value="1"/>
</dbReference>
<feature type="domain" description="Protein kinase" evidence="11">
    <location>
        <begin position="1"/>
        <end position="349"/>
    </location>
</feature>
<sequence length="460" mass="50889">MMHFPNITACPAEFYKMSPRQQECFPCPEHSYTQEEGSTMCHCEEAYYRTPQDSPSSACTRPPSAPVNPVYSMKQSTVIIEWGPPEDSGGRGDISYSVVCSRCSGPSGQCEPCGSSVGFVPQQTGLVDRTVTVVNLLPHTNYTFQVESLNGVSGLSPWQRQYAQINVSTSLAVALASSEQNPVIVIVVVSVAAFIMLLSMGVGLMIWRSHTVGLNAPYVAQEPFIGQARSRLLLTKPTQLASKAKCVCQTAGFGGKSAVLWTAPEAIQYHRFSSASDVWSFGIAMWEVMSYGERPYWDMSNQDVIKAIEDGFRLPPPMNCLTPLHQLMLDCWQKDQNERPKFAQIHSILNKMVRNPESIKTSTVPRTRPQSTSIPLIERTLTSFPCFNSVGEWLEAIDMGRYKDNFTAAGYCYLESVARMTVQDVMSLGITSVDHQKLILSAIQSLRAQVIQMHGRGVQV</sequence>
<dbReference type="InterPro" id="IPR036116">
    <property type="entry name" value="FN3_sf"/>
</dbReference>
<evidence type="ECO:0000256" key="10">
    <source>
        <dbReference type="SAM" id="Phobius"/>
    </source>
</evidence>
<dbReference type="Proteomes" id="UP000289886">
    <property type="component" value="Unassembled WGS sequence"/>
</dbReference>
<dbReference type="Gene3D" id="1.10.150.50">
    <property type="entry name" value="Transcription Factor, Ets-1"/>
    <property type="match status" value="1"/>
</dbReference>
<keyword evidence="3" id="KW-0732">Signal</keyword>
<dbReference type="Pfam" id="PF00041">
    <property type="entry name" value="fn3"/>
    <property type="match status" value="1"/>
</dbReference>
<organism evidence="14 15">
    <name type="scientific">Acipenser ruthenus</name>
    <name type="common">Sterlet sturgeon</name>
    <dbReference type="NCBI Taxonomy" id="7906"/>
    <lineage>
        <taxon>Eukaryota</taxon>
        <taxon>Metazoa</taxon>
        <taxon>Chordata</taxon>
        <taxon>Craniata</taxon>
        <taxon>Vertebrata</taxon>
        <taxon>Euteleostomi</taxon>
        <taxon>Actinopterygii</taxon>
        <taxon>Chondrostei</taxon>
        <taxon>Acipenseriformes</taxon>
        <taxon>Acipenseridae</taxon>
        <taxon>Acipenser</taxon>
    </lineage>
</organism>
<dbReference type="SUPFAM" id="SSF49265">
    <property type="entry name" value="Fibronectin type III"/>
    <property type="match status" value="1"/>
</dbReference>
<dbReference type="CDD" id="cd00063">
    <property type="entry name" value="FN3"/>
    <property type="match status" value="1"/>
</dbReference>
<keyword evidence="7 10" id="KW-1133">Transmembrane helix</keyword>
<dbReference type="PROSITE" id="PS50105">
    <property type="entry name" value="SAM_DOMAIN"/>
    <property type="match status" value="1"/>
</dbReference>
<dbReference type="FunFam" id="2.10.50.10:FF:000001">
    <property type="entry name" value="Ephrin type-A receptor 5"/>
    <property type="match status" value="1"/>
</dbReference>
<name>A0A444V5F2_ACIRT</name>
<dbReference type="PANTHER" id="PTHR46877:SF16">
    <property type="entry name" value="EPHRIN TYPE-A RECEPTOR 10"/>
    <property type="match status" value="1"/>
</dbReference>
<evidence type="ECO:0000256" key="6">
    <source>
        <dbReference type="ARBA" id="ARBA00022840"/>
    </source>
</evidence>
<dbReference type="PANTHER" id="PTHR46877">
    <property type="entry name" value="EPH RECEPTOR A5"/>
    <property type="match status" value="1"/>
</dbReference>
<keyword evidence="5" id="KW-0547">Nucleotide-binding</keyword>
<dbReference type="InterPro" id="IPR000719">
    <property type="entry name" value="Prot_kinase_dom"/>
</dbReference>
<feature type="domain" description="SAM" evidence="12">
    <location>
        <begin position="385"/>
        <end position="449"/>
    </location>
</feature>
<dbReference type="FunFam" id="2.60.40.10:FF:000059">
    <property type="entry name" value="Ephrin type-A receptor 6"/>
    <property type="match status" value="1"/>
</dbReference>
<dbReference type="GO" id="GO:0005005">
    <property type="term" value="F:transmembrane-ephrin receptor activity"/>
    <property type="evidence" value="ECO:0007669"/>
    <property type="project" value="TreeGrafter"/>
</dbReference>
<dbReference type="Gene3D" id="2.60.40.10">
    <property type="entry name" value="Immunoglobulins"/>
    <property type="match status" value="1"/>
</dbReference>
<comment type="caution">
    <text evidence="14">The sequence shown here is derived from an EMBL/GenBank/DDBJ whole genome shotgun (WGS) entry which is preliminary data.</text>
</comment>
<dbReference type="Pfam" id="PF07714">
    <property type="entry name" value="PK_Tyr_Ser-Thr"/>
    <property type="match status" value="1"/>
</dbReference>
<evidence type="ECO:0000256" key="5">
    <source>
        <dbReference type="ARBA" id="ARBA00022741"/>
    </source>
</evidence>
<evidence type="ECO:0000259" key="13">
    <source>
        <dbReference type="PROSITE" id="PS50853"/>
    </source>
</evidence>
<dbReference type="EMBL" id="SCEB01002212">
    <property type="protein sequence ID" value="RXM95634.1"/>
    <property type="molecule type" value="Genomic_DNA"/>
</dbReference>
<keyword evidence="2 10" id="KW-0812">Transmembrane</keyword>
<dbReference type="InterPro" id="IPR013783">
    <property type="entry name" value="Ig-like_fold"/>
</dbReference>
<protein>
    <submittedName>
        <fullName evidence="14">Ephrin type-A receptor 7</fullName>
    </submittedName>
</protein>
<dbReference type="GO" id="GO:0005886">
    <property type="term" value="C:plasma membrane"/>
    <property type="evidence" value="ECO:0007669"/>
    <property type="project" value="TreeGrafter"/>
</dbReference>
<dbReference type="InterPro" id="IPR001245">
    <property type="entry name" value="Ser-Thr/Tyr_kinase_cat_dom"/>
</dbReference>
<gene>
    <name evidence="14" type="ORF">EOD39_16642</name>
</gene>
<dbReference type="InterPro" id="IPR011009">
    <property type="entry name" value="Kinase-like_dom_sf"/>
</dbReference>
<dbReference type="SUPFAM" id="SSF56112">
    <property type="entry name" value="Protein kinase-like (PK-like)"/>
    <property type="match status" value="1"/>
</dbReference>
<evidence type="ECO:0000259" key="11">
    <source>
        <dbReference type="PROSITE" id="PS50011"/>
    </source>
</evidence>
<dbReference type="GO" id="GO:0030425">
    <property type="term" value="C:dendrite"/>
    <property type="evidence" value="ECO:0007669"/>
    <property type="project" value="TreeGrafter"/>
</dbReference>
<evidence type="ECO:0000256" key="4">
    <source>
        <dbReference type="ARBA" id="ARBA00022737"/>
    </source>
</evidence>
<dbReference type="FunFam" id="1.10.150.50:FF:000066">
    <property type="entry name" value="ephrin type-A receptor 10"/>
    <property type="match status" value="1"/>
</dbReference>
<keyword evidence="4" id="KW-0677">Repeat</keyword>
<dbReference type="PROSITE" id="PS50853">
    <property type="entry name" value="FN3"/>
    <property type="match status" value="1"/>
</dbReference>
<evidence type="ECO:0000256" key="8">
    <source>
        <dbReference type="ARBA" id="ARBA00023136"/>
    </source>
</evidence>